<dbReference type="Pfam" id="PF13365">
    <property type="entry name" value="Trypsin_2"/>
    <property type="match status" value="1"/>
</dbReference>
<dbReference type="PANTHER" id="PTHR36234:SF5">
    <property type="entry name" value="LYSYL ENDOPEPTIDASE"/>
    <property type="match status" value="1"/>
</dbReference>
<dbReference type="Proteomes" id="UP000308444">
    <property type="component" value="Unassembled WGS sequence"/>
</dbReference>
<evidence type="ECO:0000313" key="8">
    <source>
        <dbReference type="Proteomes" id="UP000308444"/>
    </source>
</evidence>
<sequence>NRFFITDEKLDFTLVAVEETSADEAKLSDFDFLPLLPHKGKILVGEHVSIIQHPSGAPKMVANRENKVQDIFDDFIHYETDTQPGSSGSAVFNDEWMVIALHHSGVPDPKDSTKYIANEGIRIS</sequence>
<evidence type="ECO:0000256" key="1">
    <source>
        <dbReference type="ARBA" id="ARBA00008764"/>
    </source>
</evidence>
<dbReference type="PANTHER" id="PTHR36234">
    <property type="entry name" value="LYSYL ENDOPEPTIDASE"/>
    <property type="match status" value="1"/>
</dbReference>
<dbReference type="SUPFAM" id="SSF50494">
    <property type="entry name" value="Trypsin-like serine proteases"/>
    <property type="match status" value="1"/>
</dbReference>
<dbReference type="Gene3D" id="2.40.10.10">
    <property type="entry name" value="Trypsin-like serine proteases"/>
    <property type="match status" value="1"/>
</dbReference>
<keyword evidence="5 6" id="KW-0720">Serine protease</keyword>
<evidence type="ECO:0000256" key="2">
    <source>
        <dbReference type="ARBA" id="ARBA00022670"/>
    </source>
</evidence>
<comment type="caution">
    <text evidence="7">The sequence shown here is derived from an EMBL/GenBank/DDBJ whole genome shotgun (WGS) entry which is preliminary data.</text>
</comment>
<keyword evidence="2 6" id="KW-0645">Protease</keyword>
<evidence type="ECO:0000256" key="4">
    <source>
        <dbReference type="ARBA" id="ARBA00022801"/>
    </source>
</evidence>
<organism evidence="7 8">
    <name type="scientific">Bacillus cereus</name>
    <dbReference type="NCBI Taxonomy" id="1396"/>
    <lineage>
        <taxon>Bacteria</taxon>
        <taxon>Bacillati</taxon>
        <taxon>Bacillota</taxon>
        <taxon>Bacilli</taxon>
        <taxon>Bacillales</taxon>
        <taxon>Bacillaceae</taxon>
        <taxon>Bacillus</taxon>
        <taxon>Bacillus cereus group</taxon>
    </lineage>
</organism>
<dbReference type="GO" id="GO:0008236">
    <property type="term" value="F:serine-type peptidase activity"/>
    <property type="evidence" value="ECO:0007669"/>
    <property type="project" value="UniProtKB-KW"/>
</dbReference>
<feature type="non-terminal residue" evidence="7">
    <location>
        <position position="1"/>
    </location>
</feature>
<proteinExistence type="inferred from homology"/>
<dbReference type="InterPro" id="IPR043504">
    <property type="entry name" value="Peptidase_S1_PA_chymotrypsin"/>
</dbReference>
<keyword evidence="4 6" id="KW-0378">Hydrolase</keyword>
<name>A0A9X9A0X3_BACCE</name>
<reference evidence="7 8" key="1">
    <citation type="journal article" date="2019" name="Environ. Microbiol.">
        <title>An active ?-lactamase is a part of an orchestrated cell wall stress resistance network of Bacillus subtilis and related rhizosphere species.</title>
        <authorList>
            <person name="Bucher T."/>
            <person name="Keren-Paz A."/>
            <person name="Hausser J."/>
            <person name="Olender T."/>
            <person name="Cytryn E."/>
            <person name="Kolodkin-Gal I."/>
        </authorList>
    </citation>
    <scope>NUCLEOTIDE SEQUENCE [LARGE SCALE GENOMIC DNA]</scope>
    <source>
        <strain evidence="7 8">I32</strain>
    </source>
</reference>
<evidence type="ECO:0000256" key="5">
    <source>
        <dbReference type="ARBA" id="ARBA00022825"/>
    </source>
</evidence>
<keyword evidence="3" id="KW-0732">Signal</keyword>
<dbReference type="EMBL" id="SZOH01004553">
    <property type="protein sequence ID" value="TKI84593.1"/>
    <property type="molecule type" value="Genomic_DNA"/>
</dbReference>
<dbReference type="InterPro" id="IPR008256">
    <property type="entry name" value="Peptidase_S1B"/>
</dbReference>
<evidence type="ECO:0000313" key="7">
    <source>
        <dbReference type="EMBL" id="TKI84593.1"/>
    </source>
</evidence>
<evidence type="ECO:0000256" key="6">
    <source>
        <dbReference type="RuleBase" id="RU004296"/>
    </source>
</evidence>
<accession>A0A9X9A0X3</accession>
<dbReference type="GO" id="GO:0006508">
    <property type="term" value="P:proteolysis"/>
    <property type="evidence" value="ECO:0007669"/>
    <property type="project" value="UniProtKB-KW"/>
</dbReference>
<evidence type="ECO:0000256" key="3">
    <source>
        <dbReference type="ARBA" id="ARBA00022729"/>
    </source>
</evidence>
<dbReference type="AlphaFoldDB" id="A0A9X9A0X3"/>
<protein>
    <recommendedName>
        <fullName evidence="6">Serine protease</fullName>
        <ecNumber evidence="6">3.4.21.-</ecNumber>
    </recommendedName>
</protein>
<gene>
    <name evidence="7" type="ORF">FC695_40400</name>
</gene>
<dbReference type="EC" id="3.4.21.-" evidence="6"/>
<dbReference type="PRINTS" id="PR00839">
    <property type="entry name" value="V8PROTEASE"/>
</dbReference>
<comment type="similarity">
    <text evidence="1 6">Belongs to the peptidase S1B family.</text>
</comment>
<dbReference type="InterPro" id="IPR009003">
    <property type="entry name" value="Peptidase_S1_PA"/>
</dbReference>
<feature type="non-terminal residue" evidence="7">
    <location>
        <position position="124"/>
    </location>
</feature>